<dbReference type="InterPro" id="IPR044791">
    <property type="entry name" value="Beta-glucanase/XTH"/>
</dbReference>
<keyword evidence="2" id="KW-0326">Glycosidase</keyword>
<dbReference type="Gramene" id="KRG96750">
    <property type="protein sequence ID" value="KRG96750"/>
    <property type="gene ID" value="GLYMA_19G230400"/>
</dbReference>
<dbReference type="eggNOG" id="ENOG502SM43">
    <property type="taxonomic scope" value="Eukaryota"/>
</dbReference>
<reference evidence="5 6" key="1">
    <citation type="journal article" date="2010" name="Nature">
        <title>Genome sequence of the palaeopolyploid soybean.</title>
        <authorList>
            <person name="Schmutz J."/>
            <person name="Cannon S.B."/>
            <person name="Schlueter J."/>
            <person name="Ma J."/>
            <person name="Mitros T."/>
            <person name="Nelson W."/>
            <person name="Hyten D.L."/>
            <person name="Song Q."/>
            <person name="Thelen J.J."/>
            <person name="Cheng J."/>
            <person name="Xu D."/>
            <person name="Hellsten U."/>
            <person name="May G.D."/>
            <person name="Yu Y."/>
            <person name="Sakurai T."/>
            <person name="Umezawa T."/>
            <person name="Bhattacharyya M.K."/>
            <person name="Sandhu D."/>
            <person name="Valliyodan B."/>
            <person name="Lindquist E."/>
            <person name="Peto M."/>
            <person name="Grant D."/>
            <person name="Shu S."/>
            <person name="Goodstein D."/>
            <person name="Barry K."/>
            <person name="Futrell-Griggs M."/>
            <person name="Abernathy B."/>
            <person name="Du J."/>
            <person name="Tian Z."/>
            <person name="Zhu L."/>
            <person name="Gill N."/>
            <person name="Joshi T."/>
            <person name="Libault M."/>
            <person name="Sethuraman A."/>
            <person name="Zhang X.-C."/>
            <person name="Shinozaki K."/>
            <person name="Nguyen H.T."/>
            <person name="Wing R.A."/>
            <person name="Cregan P."/>
            <person name="Specht J."/>
            <person name="Grimwood J."/>
            <person name="Rokhsar D."/>
            <person name="Stacey G."/>
            <person name="Shoemaker R.C."/>
            <person name="Jackson S.A."/>
        </authorList>
    </citation>
    <scope>NUCLEOTIDE SEQUENCE [LARGE SCALE GENOMIC DNA]</scope>
    <source>
        <strain evidence="6">cv. Williams 82</strain>
        <tissue evidence="5">Callus</tissue>
    </source>
</reference>
<dbReference type="AlphaFoldDB" id="K7MZV2"/>
<dbReference type="SMR" id="K7MZV2"/>
<dbReference type="InterPro" id="IPR000757">
    <property type="entry name" value="Beta-glucanase-like"/>
</dbReference>
<organism evidence="6">
    <name type="scientific">Glycine max</name>
    <name type="common">Soybean</name>
    <name type="synonym">Glycine hispida</name>
    <dbReference type="NCBI Taxonomy" id="3847"/>
    <lineage>
        <taxon>Eukaryota</taxon>
        <taxon>Viridiplantae</taxon>
        <taxon>Streptophyta</taxon>
        <taxon>Embryophyta</taxon>
        <taxon>Tracheophyta</taxon>
        <taxon>Spermatophyta</taxon>
        <taxon>Magnoliopsida</taxon>
        <taxon>eudicotyledons</taxon>
        <taxon>Gunneridae</taxon>
        <taxon>Pentapetalae</taxon>
        <taxon>rosids</taxon>
        <taxon>fabids</taxon>
        <taxon>Fabales</taxon>
        <taxon>Fabaceae</taxon>
        <taxon>Papilionoideae</taxon>
        <taxon>50 kb inversion clade</taxon>
        <taxon>NPAAA clade</taxon>
        <taxon>indigoferoid/millettioid clade</taxon>
        <taxon>Phaseoleae</taxon>
        <taxon>Glycine</taxon>
        <taxon>Glycine subgen. Soja</taxon>
    </lineage>
</organism>
<dbReference type="GO" id="GO:0005975">
    <property type="term" value="P:carbohydrate metabolic process"/>
    <property type="evidence" value="ECO:0007669"/>
    <property type="project" value="InterPro"/>
</dbReference>
<dbReference type="PaxDb" id="3847-GLYMA19G41830.2"/>
<evidence type="ECO:0000313" key="7">
    <source>
        <dbReference type="Proteomes" id="UP000008827"/>
    </source>
</evidence>
<evidence type="ECO:0000313" key="6">
    <source>
        <dbReference type="EnsemblPlants" id="KRG96750"/>
    </source>
</evidence>
<gene>
    <name evidence="5" type="ORF">GLYMA_19G230400</name>
</gene>
<name>K7MZV2_SOYBN</name>
<dbReference type="STRING" id="3847.K7MZV2"/>
<dbReference type="GO" id="GO:0004553">
    <property type="term" value="F:hydrolase activity, hydrolyzing O-glycosyl compounds"/>
    <property type="evidence" value="ECO:0007669"/>
    <property type="project" value="InterPro"/>
</dbReference>
<feature type="chain" id="PRO_5014582006" description="GH16 domain-containing protein" evidence="3">
    <location>
        <begin position="24"/>
        <end position="190"/>
    </location>
</feature>
<keyword evidence="1" id="KW-0378">Hydrolase</keyword>
<proteinExistence type="predicted"/>
<dbReference type="SUPFAM" id="SSF49899">
    <property type="entry name" value="Concanavalin A-like lectins/glucanases"/>
    <property type="match status" value="1"/>
</dbReference>
<dbReference type="Gene3D" id="2.60.120.200">
    <property type="match status" value="1"/>
</dbReference>
<dbReference type="EnsemblPlants" id="KRG96750">
    <property type="protein sequence ID" value="KRG96750"/>
    <property type="gene ID" value="GLYMA_19G230400"/>
</dbReference>
<dbReference type="Proteomes" id="UP000008827">
    <property type="component" value="Chromosome 19"/>
</dbReference>
<evidence type="ECO:0000256" key="2">
    <source>
        <dbReference type="ARBA" id="ARBA00023295"/>
    </source>
</evidence>
<dbReference type="PANTHER" id="PTHR31062">
    <property type="entry name" value="XYLOGLUCAN ENDOTRANSGLUCOSYLASE/HYDROLASE PROTEIN 8-RELATED"/>
    <property type="match status" value="1"/>
</dbReference>
<dbReference type="InterPro" id="IPR013320">
    <property type="entry name" value="ConA-like_dom_sf"/>
</dbReference>
<reference evidence="6" key="2">
    <citation type="submission" date="2018-02" db="UniProtKB">
        <authorList>
            <consortium name="EnsemblPlants"/>
        </authorList>
    </citation>
    <scope>IDENTIFICATION</scope>
    <source>
        <strain evidence="6">Williams 82</strain>
    </source>
</reference>
<evidence type="ECO:0000313" key="5">
    <source>
        <dbReference type="EMBL" id="KRG96750.1"/>
    </source>
</evidence>
<dbReference type="Pfam" id="PF00722">
    <property type="entry name" value="Glyco_hydro_16"/>
    <property type="match status" value="1"/>
</dbReference>
<dbReference type="EMBL" id="CM000852">
    <property type="protein sequence ID" value="KRG96750.1"/>
    <property type="molecule type" value="Genomic_DNA"/>
</dbReference>
<accession>K7MZV2</accession>
<dbReference type="HOGENOM" id="CLU_1431500_0_0_1"/>
<keyword evidence="7" id="KW-1185">Reference proteome</keyword>
<reference evidence="5" key="3">
    <citation type="submission" date="2018-07" db="EMBL/GenBank/DDBJ databases">
        <title>WGS assembly of Glycine max.</title>
        <authorList>
            <person name="Schmutz J."/>
            <person name="Cannon S."/>
            <person name="Schlueter J."/>
            <person name="Ma J."/>
            <person name="Mitros T."/>
            <person name="Nelson W."/>
            <person name="Hyten D."/>
            <person name="Song Q."/>
            <person name="Thelen J."/>
            <person name="Cheng J."/>
            <person name="Xu D."/>
            <person name="Hellsten U."/>
            <person name="May G."/>
            <person name="Yu Y."/>
            <person name="Sakurai T."/>
            <person name="Umezawa T."/>
            <person name="Bhattacharyya M."/>
            <person name="Sandhu D."/>
            <person name="Valliyodan B."/>
            <person name="Lindquist E."/>
            <person name="Peto M."/>
            <person name="Grant D."/>
            <person name="Shu S."/>
            <person name="Goodstein D."/>
            <person name="Barry K."/>
            <person name="Futrell-Griggs M."/>
            <person name="Abernathy B."/>
            <person name="Du J."/>
            <person name="Tian Z."/>
            <person name="Zhu L."/>
            <person name="Gill N."/>
            <person name="Joshi T."/>
            <person name="Libault M."/>
            <person name="Sethuraman A."/>
            <person name="Zhang X."/>
            <person name="Shinozaki K."/>
            <person name="Nguyen H."/>
            <person name="Wing R."/>
            <person name="Cregan P."/>
            <person name="Specht J."/>
            <person name="Grimwood J."/>
            <person name="Rokhsar D."/>
            <person name="Stacey G."/>
            <person name="Shoemaker R."/>
            <person name="Jackson S."/>
        </authorList>
    </citation>
    <scope>NUCLEOTIDE SEQUENCE</scope>
    <source>
        <tissue evidence="5">Callus</tissue>
    </source>
</reference>
<protein>
    <recommendedName>
        <fullName evidence="4">GH16 domain-containing protein</fullName>
    </recommendedName>
</protein>
<evidence type="ECO:0000256" key="1">
    <source>
        <dbReference type="ARBA" id="ARBA00022801"/>
    </source>
</evidence>
<dbReference type="PROSITE" id="PS51762">
    <property type="entry name" value="GH16_2"/>
    <property type="match status" value="1"/>
</dbReference>
<keyword evidence="3" id="KW-0732">Signal</keyword>
<sequence>MKNCNSYFLLLFFLLTSLHLNGAYNEYVPFEKNYPPLWAPENIRILDQSSDGGQDEIDFEFLDGNNKDRPYLLHTNIFTKGQGGREQQIFLWFDPTTDFHNYTLLWSQNQLVFFLDDTPIRVFKNTTTKGGSYPTKAMRIVATRWTSPWASHRVPVNWNDAPFEAHYQGLGLDACQNQNTSDQQEYRSSK</sequence>
<feature type="domain" description="GH16" evidence="4">
    <location>
        <begin position="1"/>
        <end position="167"/>
    </location>
</feature>
<dbReference type="InParanoid" id="K7MZV2"/>
<feature type="signal peptide" evidence="3">
    <location>
        <begin position="1"/>
        <end position="23"/>
    </location>
</feature>
<evidence type="ECO:0000259" key="4">
    <source>
        <dbReference type="PROSITE" id="PS51762"/>
    </source>
</evidence>
<evidence type="ECO:0000256" key="3">
    <source>
        <dbReference type="SAM" id="SignalP"/>
    </source>
</evidence>